<feature type="compositionally biased region" description="Pro residues" evidence="1">
    <location>
        <begin position="1"/>
        <end position="11"/>
    </location>
</feature>
<feature type="transmembrane region" description="Helical" evidence="2">
    <location>
        <begin position="60"/>
        <end position="81"/>
    </location>
</feature>
<protein>
    <submittedName>
        <fullName evidence="3">DUF4383 domain-containing protein</fullName>
    </submittedName>
</protein>
<evidence type="ECO:0000313" key="4">
    <source>
        <dbReference type="Proteomes" id="UP000253868"/>
    </source>
</evidence>
<dbReference type="EMBL" id="CP031194">
    <property type="protein sequence ID" value="AXG77629.1"/>
    <property type="molecule type" value="Genomic_DNA"/>
</dbReference>
<reference evidence="4" key="1">
    <citation type="submission" date="2018-07" db="EMBL/GenBank/DDBJ databases">
        <authorList>
            <person name="Zhao J."/>
        </authorList>
    </citation>
    <scope>NUCLEOTIDE SEQUENCE [LARGE SCALE GENOMIC DNA]</scope>
    <source>
        <strain evidence="4">GSSD-12</strain>
    </source>
</reference>
<keyword evidence="4" id="KW-1185">Reference proteome</keyword>
<name>A0A345HLQ5_9ACTN</name>
<evidence type="ECO:0000313" key="3">
    <source>
        <dbReference type="EMBL" id="AXG77629.1"/>
    </source>
</evidence>
<dbReference type="Proteomes" id="UP000253868">
    <property type="component" value="Chromosome"/>
</dbReference>
<feature type="transmembrane region" description="Helical" evidence="2">
    <location>
        <begin position="128"/>
        <end position="147"/>
    </location>
</feature>
<dbReference type="AlphaFoldDB" id="A0A345HLQ5"/>
<dbReference type="OrthoDB" id="5187794at2"/>
<dbReference type="Pfam" id="PF14325">
    <property type="entry name" value="DUF4383"/>
    <property type="match status" value="1"/>
</dbReference>
<keyword evidence="2" id="KW-0472">Membrane</keyword>
<proteinExistence type="predicted"/>
<feature type="transmembrane region" description="Helical" evidence="2">
    <location>
        <begin position="153"/>
        <end position="174"/>
    </location>
</feature>
<organism evidence="3 4">
    <name type="scientific">Streptomyces paludis</name>
    <dbReference type="NCBI Taxonomy" id="2282738"/>
    <lineage>
        <taxon>Bacteria</taxon>
        <taxon>Bacillati</taxon>
        <taxon>Actinomycetota</taxon>
        <taxon>Actinomycetes</taxon>
        <taxon>Kitasatosporales</taxon>
        <taxon>Streptomycetaceae</taxon>
        <taxon>Streptomyces</taxon>
    </lineage>
</organism>
<feature type="region of interest" description="Disordered" evidence="1">
    <location>
        <begin position="1"/>
        <end position="22"/>
    </location>
</feature>
<feature type="region of interest" description="Disordered" evidence="1">
    <location>
        <begin position="195"/>
        <end position="216"/>
    </location>
</feature>
<evidence type="ECO:0000256" key="1">
    <source>
        <dbReference type="SAM" id="MobiDB-lite"/>
    </source>
</evidence>
<dbReference type="KEGG" id="spad:DVK44_07865"/>
<evidence type="ECO:0000256" key="2">
    <source>
        <dbReference type="SAM" id="Phobius"/>
    </source>
</evidence>
<feature type="transmembrane region" description="Helical" evidence="2">
    <location>
        <begin position="101"/>
        <end position="121"/>
    </location>
</feature>
<keyword evidence="2" id="KW-1133">Transmembrane helix</keyword>
<accession>A0A345HLQ5</accession>
<keyword evidence="2" id="KW-0812">Transmembrane</keyword>
<dbReference type="RefSeq" id="WP_114658996.1">
    <property type="nucleotide sequence ID" value="NZ_CP031194.1"/>
</dbReference>
<gene>
    <name evidence="3" type="ORF">DVK44_07865</name>
</gene>
<sequence length="216" mass="23816">MATPVTPPAAGPPARHDRSPYPQYHLLHHEPRQSPRRARWHRRRVKLDSQLPLDHRLNQVYRVGAGLMGLFLIVFGILGLVDKIGFFGTGGQEVAGLNANGTLSVLSICVGLILLVGMVIGGNTASTLNMVFGILFIASGFVNLALLDTSYNFLAFHIQNVLFSFVVGVLLMFFGMFGRVSATLPHNNPYWRARHPEDAEREQRARAGSHRQLPVG</sequence>
<feature type="compositionally biased region" description="Basic and acidic residues" evidence="1">
    <location>
        <begin position="195"/>
        <end position="205"/>
    </location>
</feature>